<dbReference type="PANTHER" id="PTHR35936:SF17">
    <property type="entry name" value="ARGININE-BINDING EXTRACELLULAR PROTEIN ARTP"/>
    <property type="match status" value="1"/>
</dbReference>
<dbReference type="InterPro" id="IPR022448">
    <property type="entry name" value="Quinoprotein_dehydrogenase"/>
</dbReference>
<organism evidence="4">
    <name type="scientific">Acidicaldus sp</name>
    <dbReference type="NCBI Taxonomy" id="1872105"/>
    <lineage>
        <taxon>Bacteria</taxon>
        <taxon>Pseudomonadati</taxon>
        <taxon>Pseudomonadota</taxon>
        <taxon>Alphaproteobacteria</taxon>
        <taxon>Acetobacterales</taxon>
        <taxon>Acetobacteraceae</taxon>
        <taxon>Acidicaldus</taxon>
    </lineage>
</organism>
<dbReference type="InterPro" id="IPR001638">
    <property type="entry name" value="Solute-binding_3/MltF_N"/>
</dbReference>
<protein>
    <submittedName>
        <fullName evidence="4">Quinoprotein dehydrogenase-associated putative ABC transporter substrate-binding protein</fullName>
    </submittedName>
</protein>
<dbReference type="SMART" id="SM00062">
    <property type="entry name" value="PBPb"/>
    <property type="match status" value="1"/>
</dbReference>
<dbReference type="Gene3D" id="3.40.190.10">
    <property type="entry name" value="Periplasmic binding protein-like II"/>
    <property type="match status" value="2"/>
</dbReference>
<dbReference type="PANTHER" id="PTHR35936">
    <property type="entry name" value="MEMBRANE-BOUND LYTIC MUREIN TRANSGLYCOSYLASE F"/>
    <property type="match status" value="1"/>
</dbReference>
<sequence>MTITDAGKPGWACRAAHASAMVLAFLLAPALASAQPVTPSLASETEFRVCADPANLPFSNDKRQGFENKIADLFAGYLHVPVSDVWFPQTVGFLRNTLFAHRCDVVMGTVAGGDMVDTTTAYYHTGYVMVTRAADHVTSADLGDPDFADKRIGLIASTPPTDLVARHHLLAHVTPYHLNVDTRVEQPSEDMLHDVAEGKIDIGLVWGPFAGYYIKHDNLPLRMAFLAAEPGGPRLDYRIAMGVRPSDVTFRRKLNALISQHQSEITALLLDYGVPLLDEQNHPLAVPGETAAKP</sequence>
<name>A0A8J4H9Z8_9PROT</name>
<proteinExistence type="predicted"/>
<dbReference type="EMBL" id="DTQM01000011">
    <property type="protein sequence ID" value="HGC41740.1"/>
    <property type="molecule type" value="Genomic_DNA"/>
</dbReference>
<comment type="caution">
    <text evidence="4">The sequence shown here is derived from an EMBL/GenBank/DDBJ whole genome shotgun (WGS) entry which is preliminary data.</text>
</comment>
<evidence type="ECO:0000256" key="2">
    <source>
        <dbReference type="SAM" id="SignalP"/>
    </source>
</evidence>
<dbReference type="NCBIfam" id="TIGR03871">
    <property type="entry name" value="ABC_peri_MoxJ_2"/>
    <property type="match status" value="1"/>
</dbReference>
<keyword evidence="1 2" id="KW-0732">Signal</keyword>
<dbReference type="SUPFAM" id="SSF53850">
    <property type="entry name" value="Periplasmic binding protein-like II"/>
    <property type="match status" value="1"/>
</dbReference>
<gene>
    <name evidence="4" type="ORF">ENY07_00715</name>
</gene>
<evidence type="ECO:0000313" key="4">
    <source>
        <dbReference type="EMBL" id="HGC41740.1"/>
    </source>
</evidence>
<dbReference type="AlphaFoldDB" id="A0A8J4H9Z8"/>
<feature type="chain" id="PRO_5035201793" evidence="2">
    <location>
        <begin position="35"/>
        <end position="294"/>
    </location>
</feature>
<accession>A0A8J4H9Z8</accession>
<feature type="signal peptide" evidence="2">
    <location>
        <begin position="1"/>
        <end position="34"/>
    </location>
</feature>
<evidence type="ECO:0000256" key="1">
    <source>
        <dbReference type="ARBA" id="ARBA00022729"/>
    </source>
</evidence>
<reference evidence="4" key="1">
    <citation type="journal article" date="2020" name="mSystems">
        <title>Genome- and Community-Level Interaction Insights into Carbon Utilization and Element Cycling Functions of Hydrothermarchaeota in Hydrothermal Sediment.</title>
        <authorList>
            <person name="Zhou Z."/>
            <person name="Liu Y."/>
            <person name="Xu W."/>
            <person name="Pan J."/>
            <person name="Luo Z.H."/>
            <person name="Li M."/>
        </authorList>
    </citation>
    <scope>NUCLEOTIDE SEQUENCE</scope>
    <source>
        <strain evidence="4">SpSt-997</strain>
    </source>
</reference>
<feature type="domain" description="Solute-binding protein family 3/N-terminal" evidence="3">
    <location>
        <begin position="46"/>
        <end position="276"/>
    </location>
</feature>
<evidence type="ECO:0000259" key="3">
    <source>
        <dbReference type="SMART" id="SM00062"/>
    </source>
</evidence>